<feature type="transmembrane region" description="Helical" evidence="1">
    <location>
        <begin position="555"/>
        <end position="573"/>
    </location>
</feature>
<proteinExistence type="predicted"/>
<comment type="caution">
    <text evidence="3">The sequence shown here is derived from an EMBL/GenBank/DDBJ whole genome shotgun (WGS) entry which is preliminary data.</text>
</comment>
<dbReference type="AlphaFoldDB" id="A0A7W6J768"/>
<feature type="transmembrane region" description="Helical" evidence="1">
    <location>
        <begin position="705"/>
        <end position="721"/>
    </location>
</feature>
<feature type="transmembrane region" description="Helical" evidence="1">
    <location>
        <begin position="728"/>
        <end position="748"/>
    </location>
</feature>
<dbReference type="InterPro" id="IPR050237">
    <property type="entry name" value="ATP-dep_AMP-bd_enzyme"/>
</dbReference>
<dbReference type="PANTHER" id="PTHR43767">
    <property type="entry name" value="LONG-CHAIN-FATTY-ACID--COA LIGASE"/>
    <property type="match status" value="1"/>
</dbReference>
<evidence type="ECO:0000313" key="3">
    <source>
        <dbReference type="EMBL" id="MBB4066012.1"/>
    </source>
</evidence>
<keyword evidence="3" id="KW-0436">Ligase</keyword>
<feature type="transmembrane region" description="Helical" evidence="1">
    <location>
        <begin position="780"/>
        <end position="797"/>
    </location>
</feature>
<dbReference type="InterPro" id="IPR042099">
    <property type="entry name" value="ANL_N_sf"/>
</dbReference>
<evidence type="ECO:0000256" key="1">
    <source>
        <dbReference type="SAM" id="Phobius"/>
    </source>
</evidence>
<keyword evidence="1" id="KW-0812">Transmembrane</keyword>
<reference evidence="3 4" key="1">
    <citation type="submission" date="2020-08" db="EMBL/GenBank/DDBJ databases">
        <title>Genomic Encyclopedia of Type Strains, Phase IV (KMG-IV): sequencing the most valuable type-strain genomes for metagenomic binning, comparative biology and taxonomic classification.</title>
        <authorList>
            <person name="Goeker M."/>
        </authorList>
    </citation>
    <scope>NUCLEOTIDE SEQUENCE [LARGE SCALE GENOMIC DNA]</scope>
    <source>
        <strain evidence="3 4">DSM 29853</strain>
    </source>
</reference>
<feature type="transmembrane region" description="Helical" evidence="1">
    <location>
        <begin position="639"/>
        <end position="660"/>
    </location>
</feature>
<feature type="transmembrane region" description="Helical" evidence="1">
    <location>
        <begin position="754"/>
        <end position="773"/>
    </location>
</feature>
<gene>
    <name evidence="3" type="ORF">GGR23_003225</name>
</gene>
<dbReference type="SUPFAM" id="SSF56801">
    <property type="entry name" value="Acetyl-CoA synthetase-like"/>
    <property type="match status" value="1"/>
</dbReference>
<dbReference type="InterPro" id="IPR000873">
    <property type="entry name" value="AMP-dep_synth/lig_dom"/>
</dbReference>
<name>A0A7W6J768_9HYPH</name>
<dbReference type="GO" id="GO:0016874">
    <property type="term" value="F:ligase activity"/>
    <property type="evidence" value="ECO:0007669"/>
    <property type="project" value="UniProtKB-KW"/>
</dbReference>
<dbReference type="RefSeq" id="WP_183367302.1">
    <property type="nucleotide sequence ID" value="NZ_JACIEZ010000007.1"/>
</dbReference>
<feature type="transmembrane region" description="Helical" evidence="1">
    <location>
        <begin position="813"/>
        <end position="832"/>
    </location>
</feature>
<feature type="domain" description="AMP-dependent synthetase/ligase" evidence="2">
    <location>
        <begin position="11"/>
        <end position="333"/>
    </location>
</feature>
<evidence type="ECO:0000259" key="2">
    <source>
        <dbReference type="Pfam" id="PF00501"/>
    </source>
</evidence>
<dbReference type="Pfam" id="PF00501">
    <property type="entry name" value="AMP-binding"/>
    <property type="match status" value="1"/>
</dbReference>
<sequence length="867" mass="94831">MQEHWVKFWDDLGKRGDAPALVFDGGHVLSYADLDRMAERLRQQIDPAWRLVAVEMAHSAHAVAALIACLRARVPAILLPADTDGELRAIRQRFRPDAVFRRTGERWRFREERERSHLTVHPDLALVLVTSGSTGEGKAVRISRAALGANAGQIAAGLKLDAGDRALLTLPLHYAYGLSVLTSHLLVGASVYLPGRAILEEGFAEAVALAGPTNLPGVPFTFELYERIGLMAHPPQGLRFATVAGGRMDPQGIAAWSRAMAGRNGRFYVMYGASEATARMSLLDATHNPGCETTIGLPVEGGRFEIVDETGAPVPDGTEGEICYCGPNIMMGYAATRKDLCDGPQLHRLMTGDIGLRRPDGLYQITGRKSRFSKIAGIRIGHDALEAAMESCRLPCAVTGDDKALTAYHEQGNSEAYLHALADFTRLGRTRLRVCRVERLPRLPNGKIDYRRLREVSAPVNQRADIETLFADCFFPHRVRPADSFASLAGDSLKHVELSLGLEKCLKHIPPGWETMTVERLSRLAAGPVAGRPVLGAELVIRALAIVMVVVQHATLWPVPGGAAAMTLLLGYAMARFQLPALAGGDYRTFFRPLVRILVPYYLILAGHAVWWGEIPWASVFLVGNAGLADPVRHTMLPYLYWFVEAFVQLLLLVAGLFAIPSIRRLGASDPFRLGIWFLLAAIALRFLSPLIWDIGNRKLFTLPWILPLAAFGWCAAHAASSAARRALLLLLALAAMPVFALQGGNWTGSWVKYGFQLGVIALLLHMPLVPVFAWLKRPVLIVAHASFHIYLVHRFVPEILMLPFEKQLPEPVFVLLAVSGGVALGIATSRLQSGLVSLARRSKMPWRALRERPAGLLPALEAGGPR</sequence>
<keyword evidence="1" id="KW-1133">Transmembrane helix</keyword>
<dbReference type="Proteomes" id="UP000528286">
    <property type="component" value="Unassembled WGS sequence"/>
</dbReference>
<accession>A0A7W6J768</accession>
<evidence type="ECO:0000313" key="4">
    <source>
        <dbReference type="Proteomes" id="UP000528286"/>
    </source>
</evidence>
<dbReference type="PANTHER" id="PTHR43767:SF1">
    <property type="entry name" value="NONRIBOSOMAL PEPTIDE SYNTHASE PES1 (EUROFUNG)-RELATED"/>
    <property type="match status" value="1"/>
</dbReference>
<protein>
    <submittedName>
        <fullName evidence="3">Acyl-CoA synthetase (AMP-forming)/AMP-acid ligase II</fullName>
    </submittedName>
</protein>
<organism evidence="3 4">
    <name type="scientific">Gellertiella hungarica</name>
    <dbReference type="NCBI Taxonomy" id="1572859"/>
    <lineage>
        <taxon>Bacteria</taxon>
        <taxon>Pseudomonadati</taxon>
        <taxon>Pseudomonadota</taxon>
        <taxon>Alphaproteobacteria</taxon>
        <taxon>Hyphomicrobiales</taxon>
        <taxon>Rhizobiaceae</taxon>
        <taxon>Gellertiella</taxon>
    </lineage>
</organism>
<dbReference type="EMBL" id="JACIEZ010000007">
    <property type="protein sequence ID" value="MBB4066012.1"/>
    <property type="molecule type" value="Genomic_DNA"/>
</dbReference>
<feature type="transmembrane region" description="Helical" evidence="1">
    <location>
        <begin position="594"/>
        <end position="613"/>
    </location>
</feature>
<keyword evidence="4" id="KW-1185">Reference proteome</keyword>
<keyword evidence="1" id="KW-0472">Membrane</keyword>
<dbReference type="Gene3D" id="3.40.50.12780">
    <property type="entry name" value="N-terminal domain of ligase-like"/>
    <property type="match status" value="1"/>
</dbReference>
<feature type="transmembrane region" description="Helical" evidence="1">
    <location>
        <begin position="672"/>
        <end position="693"/>
    </location>
</feature>